<dbReference type="InterPro" id="IPR041552">
    <property type="entry name" value="UvrA_DNA-bd"/>
</dbReference>
<geneLocation type="plasmid" evidence="19 20">
    <name>13</name>
</geneLocation>
<dbReference type="Gene3D" id="3.30.1490.20">
    <property type="entry name" value="ATP-grasp fold, A domain"/>
    <property type="match status" value="1"/>
</dbReference>
<evidence type="ECO:0000256" key="13">
    <source>
        <dbReference type="ARBA" id="ARBA00023204"/>
    </source>
</evidence>
<dbReference type="GO" id="GO:0003677">
    <property type="term" value="F:DNA binding"/>
    <property type="evidence" value="ECO:0007669"/>
    <property type="project" value="UniProtKB-KW"/>
</dbReference>
<evidence type="ECO:0000256" key="1">
    <source>
        <dbReference type="ARBA" id="ARBA00004496"/>
    </source>
</evidence>
<accession>A0A449AJA7</accession>
<evidence type="ECO:0000256" key="4">
    <source>
        <dbReference type="ARBA" id="ARBA00022737"/>
    </source>
</evidence>
<dbReference type="Gene3D" id="1.20.1580.10">
    <property type="entry name" value="ABC transporter ATPase like domain"/>
    <property type="match status" value="2"/>
</dbReference>
<evidence type="ECO:0000256" key="10">
    <source>
        <dbReference type="ARBA" id="ARBA00022840"/>
    </source>
</evidence>
<proteinExistence type="inferred from homology"/>
<dbReference type="Pfam" id="PF17755">
    <property type="entry name" value="UvrA_DNA-bind"/>
    <property type="match status" value="1"/>
</dbReference>
<evidence type="ECO:0000256" key="16">
    <source>
        <dbReference type="ARBA" id="ARBA00039316"/>
    </source>
</evidence>
<sequence length="951" mass="106867">MDQKNNKIIVTGAKENNLKNVSLEIPKYKFIVFTGLSGSGKSSLAFNTIYEEGRRRYIDSLNSYSRTFLGGTKKPNVEKIEGLSPSISIEQKTIHNNPRSTVGTVTEIYDYLRLLYARVGKSFCPNHNIEITSQTTKDILNTLYKQKNGSKLIIYAPLIENEKGTHANLLERLKVEGYIRVKVDNKIYMLQDKIELDKNTRHNIDLIIDRVELVEEKYNRIAEAINIATDKAKGIAKIENLENNEILTFSKLHACIYKDFSIPKIETRLFSFNAPYGMCENCKGLGIEFKADFDAVIPFTWKTIENGAIKYFENTVNSSNLEWQEFNALLNHYDIPLDLPIDEIPDHKLKYLLYGSGEEKIQFDIVSSSNNKYRKNQTIEGILTKIERLYFETTSDARREYLSKYMSSVACHLCKGARLNPYALSIKISQKNIYQMTQLSIADMLLTFEKIIYEFDEYQKTISNIITTEIINRLSFLKDVGLDYLTLDRSAETLSGGEAQRIRLATQIGSNLSGVLYVLDEPSIGLHQRDNLRLINTMKKMVDLGNTLIVVEHDEETIYAADHIVDIGPLAGENGGRIVASGTLQDIVNSPESITGKYISGEYKIEVPKFRRSGNGKSITIKEAKENNLTNINVTIPLGKFVCITGVSGSGKSTLVNDILVNGFHQMQGIVDALQRKKAKFNSIDGLINVDKIVSISQSPIGRTPRSNPATYTGVFDDIRDVFANVEESRVRGYTKGRFSFNTAGGRCEKCSGDGYLIIEMHFLPNVYITCDQCDGKRYDHETLEIKYQNKNINDVLEMSVDYAIEFFSSKTKIVEKLLFLQDVGLGYIKLGQISTTLSGGEAQRVKLATYLQKKPTGKTIYVLDEPTTGLHIHDVKKLINILNRIVNNGDTVVVIEHNLDVIKSCDHIIDLGPGGGIHGGRIVATGTPEQVALNKNSYTGEFLEKVLSQK</sequence>
<keyword evidence="2" id="KW-0963">Cytoplasm</keyword>
<dbReference type="Proteomes" id="UP000289506">
    <property type="component" value="Plasmid 13"/>
</dbReference>
<keyword evidence="4" id="KW-0677">Repeat</keyword>
<dbReference type="PROSITE" id="PS50893">
    <property type="entry name" value="ABC_TRANSPORTER_2"/>
    <property type="match status" value="1"/>
</dbReference>
<dbReference type="PANTHER" id="PTHR43152:SF3">
    <property type="entry name" value="UVRABC SYSTEM PROTEIN A"/>
    <property type="match status" value="1"/>
</dbReference>
<dbReference type="PROSITE" id="PS00211">
    <property type="entry name" value="ABC_TRANSPORTER_1"/>
    <property type="match status" value="2"/>
</dbReference>
<gene>
    <name evidence="19" type="primary">uvrA</name>
    <name evidence="19" type="ORF">NCTC10142_00865</name>
</gene>
<dbReference type="NCBIfam" id="TIGR00630">
    <property type="entry name" value="uvra"/>
    <property type="match status" value="1"/>
</dbReference>
<evidence type="ECO:0000256" key="14">
    <source>
        <dbReference type="ARBA" id="ARBA00023236"/>
    </source>
</evidence>
<evidence type="ECO:0000256" key="9">
    <source>
        <dbReference type="ARBA" id="ARBA00022833"/>
    </source>
</evidence>
<name>A0A449AJA7_9BACT</name>
<dbReference type="GO" id="GO:0006289">
    <property type="term" value="P:nucleotide-excision repair"/>
    <property type="evidence" value="ECO:0007669"/>
    <property type="project" value="InterPro"/>
</dbReference>
<evidence type="ECO:0000256" key="7">
    <source>
        <dbReference type="ARBA" id="ARBA00022769"/>
    </source>
</evidence>
<evidence type="ECO:0000259" key="18">
    <source>
        <dbReference type="PROSITE" id="PS50893"/>
    </source>
</evidence>
<evidence type="ECO:0000256" key="15">
    <source>
        <dbReference type="ARBA" id="ARBA00038000"/>
    </source>
</evidence>
<dbReference type="GO" id="GO:0016887">
    <property type="term" value="F:ATP hydrolysis activity"/>
    <property type="evidence" value="ECO:0007669"/>
    <property type="project" value="InterPro"/>
</dbReference>
<feature type="domain" description="ABC transporter" evidence="18">
    <location>
        <begin position="605"/>
        <end position="945"/>
    </location>
</feature>
<keyword evidence="9" id="KW-0862">Zinc</keyword>
<dbReference type="Gene3D" id="1.10.8.280">
    <property type="entry name" value="ABC transporter ATPase domain-like"/>
    <property type="match status" value="1"/>
</dbReference>
<dbReference type="GO" id="GO:0005524">
    <property type="term" value="F:ATP binding"/>
    <property type="evidence" value="ECO:0007669"/>
    <property type="project" value="UniProtKB-KW"/>
</dbReference>
<keyword evidence="7" id="KW-0228">DNA excision</keyword>
<dbReference type="NCBIfam" id="NF001503">
    <property type="entry name" value="PRK00349.1"/>
    <property type="match status" value="1"/>
</dbReference>
<dbReference type="GO" id="GO:0005737">
    <property type="term" value="C:cytoplasm"/>
    <property type="evidence" value="ECO:0007669"/>
    <property type="project" value="UniProtKB-SubCell"/>
</dbReference>
<dbReference type="InterPro" id="IPR013815">
    <property type="entry name" value="ATP_grasp_subdomain_1"/>
</dbReference>
<dbReference type="RefSeq" id="WP_129721007.1">
    <property type="nucleotide sequence ID" value="NZ_LR214986.1"/>
</dbReference>
<dbReference type="GO" id="GO:0009432">
    <property type="term" value="P:SOS response"/>
    <property type="evidence" value="ECO:0007669"/>
    <property type="project" value="UniProtKB-KW"/>
</dbReference>
<evidence type="ECO:0000256" key="6">
    <source>
        <dbReference type="ARBA" id="ARBA00022763"/>
    </source>
</evidence>
<dbReference type="Gene3D" id="3.40.50.300">
    <property type="entry name" value="P-loop containing nucleotide triphosphate hydrolases"/>
    <property type="match status" value="2"/>
</dbReference>
<dbReference type="InterPro" id="IPR041102">
    <property type="entry name" value="UvrA_inter"/>
</dbReference>
<dbReference type="Pfam" id="PF17760">
    <property type="entry name" value="UvrA_inter"/>
    <property type="match status" value="1"/>
</dbReference>
<evidence type="ECO:0000313" key="20">
    <source>
        <dbReference type="Proteomes" id="UP000289506"/>
    </source>
</evidence>
<dbReference type="EMBL" id="LR214986">
    <property type="protein sequence ID" value="VEU65083.1"/>
    <property type="molecule type" value="Genomic_DNA"/>
</dbReference>
<keyword evidence="11" id="KW-0267">Excision nuclease</keyword>
<keyword evidence="3" id="KW-0479">Metal-binding</keyword>
<evidence type="ECO:0000256" key="17">
    <source>
        <dbReference type="ARBA" id="ARBA00042156"/>
    </source>
</evidence>
<evidence type="ECO:0000256" key="11">
    <source>
        <dbReference type="ARBA" id="ARBA00022881"/>
    </source>
</evidence>
<keyword evidence="8" id="KW-0863">Zinc-finger</keyword>
<keyword evidence="6" id="KW-0227">DNA damage</keyword>
<dbReference type="InterPro" id="IPR017871">
    <property type="entry name" value="ABC_transporter-like_CS"/>
</dbReference>
<dbReference type="InterPro" id="IPR027417">
    <property type="entry name" value="P-loop_NTPase"/>
</dbReference>
<protein>
    <recommendedName>
        <fullName evidence="16">UvrABC system protein A</fullName>
    </recommendedName>
    <alternativeName>
        <fullName evidence="17">Excinuclease ABC subunit A</fullName>
    </alternativeName>
</protein>
<keyword evidence="14" id="KW-0742">SOS response</keyword>
<keyword evidence="5" id="KW-0547">Nucleotide-binding</keyword>
<dbReference type="GO" id="GO:0009380">
    <property type="term" value="C:excinuclease repair complex"/>
    <property type="evidence" value="ECO:0007669"/>
    <property type="project" value="InterPro"/>
</dbReference>
<evidence type="ECO:0000256" key="2">
    <source>
        <dbReference type="ARBA" id="ARBA00022490"/>
    </source>
</evidence>
<dbReference type="SUPFAM" id="SSF52540">
    <property type="entry name" value="P-loop containing nucleoside triphosphate hydrolases"/>
    <property type="match status" value="2"/>
</dbReference>
<keyword evidence="19" id="KW-0614">Plasmid</keyword>
<evidence type="ECO:0000313" key="19">
    <source>
        <dbReference type="EMBL" id="VEU65083.1"/>
    </source>
</evidence>
<comment type="subcellular location">
    <subcellularLocation>
        <location evidence="1">Cytoplasm</location>
    </subcellularLocation>
</comment>
<keyword evidence="13" id="KW-0234">DNA repair</keyword>
<dbReference type="InterPro" id="IPR004602">
    <property type="entry name" value="UvrA"/>
</dbReference>
<evidence type="ECO:0000256" key="8">
    <source>
        <dbReference type="ARBA" id="ARBA00022771"/>
    </source>
</evidence>
<evidence type="ECO:0000256" key="12">
    <source>
        <dbReference type="ARBA" id="ARBA00023125"/>
    </source>
</evidence>
<reference evidence="19 20" key="1">
    <citation type="submission" date="2019-01" db="EMBL/GenBank/DDBJ databases">
        <authorList>
            <consortium name="Pathogen Informatics"/>
        </authorList>
    </citation>
    <scope>NUCLEOTIDE SEQUENCE [LARGE SCALE GENOMIC DNA]</scope>
    <source>
        <strain evidence="19 20">NCTC10142</strain>
        <plasmid evidence="20">13</plasmid>
    </source>
</reference>
<evidence type="ECO:0000256" key="5">
    <source>
        <dbReference type="ARBA" id="ARBA00022741"/>
    </source>
</evidence>
<comment type="similarity">
    <text evidence="15">Belongs to the ABC transporter superfamily. UvrA family.</text>
</comment>
<dbReference type="InterPro" id="IPR003439">
    <property type="entry name" value="ABC_transporter-like_ATP-bd"/>
</dbReference>
<evidence type="ECO:0000256" key="3">
    <source>
        <dbReference type="ARBA" id="ARBA00022723"/>
    </source>
</evidence>
<keyword evidence="10 19" id="KW-0067">ATP-binding</keyword>
<dbReference type="AlphaFoldDB" id="A0A449AJA7"/>
<organism evidence="19 20">
    <name type="scientific">Mycoplasmopsis cynos</name>
    <dbReference type="NCBI Taxonomy" id="171284"/>
    <lineage>
        <taxon>Bacteria</taxon>
        <taxon>Bacillati</taxon>
        <taxon>Mycoplasmatota</taxon>
        <taxon>Mycoplasmoidales</taxon>
        <taxon>Metamycoplasmataceae</taxon>
        <taxon>Mycoplasmopsis</taxon>
    </lineage>
</organism>
<keyword evidence="12" id="KW-0238">DNA-binding</keyword>
<dbReference type="PANTHER" id="PTHR43152">
    <property type="entry name" value="UVRABC SYSTEM PROTEIN A"/>
    <property type="match status" value="1"/>
</dbReference>
<dbReference type="GO" id="GO:0004518">
    <property type="term" value="F:nuclease activity"/>
    <property type="evidence" value="ECO:0007669"/>
    <property type="project" value="UniProtKB-KW"/>
</dbReference>
<dbReference type="GO" id="GO:0008270">
    <property type="term" value="F:zinc ion binding"/>
    <property type="evidence" value="ECO:0007669"/>
    <property type="project" value="UniProtKB-KW"/>
</dbReference>